<dbReference type="RefSeq" id="WP_138789176.1">
    <property type="nucleotide sequence ID" value="NZ_JBHTGQ010000028.1"/>
</dbReference>
<keyword evidence="4 7" id="KW-0812">Transmembrane</keyword>
<feature type="transmembrane region" description="Helical" evidence="7">
    <location>
        <begin position="358"/>
        <end position="391"/>
    </location>
</feature>
<dbReference type="PIRSF" id="PIRSF006066">
    <property type="entry name" value="HI0050"/>
    <property type="match status" value="1"/>
</dbReference>
<keyword evidence="6 7" id="KW-0472">Membrane</keyword>
<protein>
    <submittedName>
        <fullName evidence="9">TRAP transporter large permease</fullName>
    </submittedName>
</protein>
<dbReference type="Pfam" id="PF06808">
    <property type="entry name" value="DctM"/>
    <property type="match status" value="1"/>
</dbReference>
<keyword evidence="10" id="KW-1185">Reference proteome</keyword>
<evidence type="ECO:0000256" key="2">
    <source>
        <dbReference type="ARBA" id="ARBA00022475"/>
    </source>
</evidence>
<comment type="subcellular location">
    <subcellularLocation>
        <location evidence="1">Cell inner membrane</location>
        <topology evidence="1">Multi-pass membrane protein</topology>
    </subcellularLocation>
</comment>
<evidence type="ECO:0000313" key="10">
    <source>
        <dbReference type="Proteomes" id="UP001596528"/>
    </source>
</evidence>
<reference evidence="10" key="1">
    <citation type="journal article" date="2019" name="Int. J. Syst. Evol. Microbiol.">
        <title>The Global Catalogue of Microorganisms (GCM) 10K type strain sequencing project: providing services to taxonomists for standard genome sequencing and annotation.</title>
        <authorList>
            <consortium name="The Broad Institute Genomics Platform"/>
            <consortium name="The Broad Institute Genome Sequencing Center for Infectious Disease"/>
            <person name="Wu L."/>
            <person name="Ma J."/>
        </authorList>
    </citation>
    <scope>NUCLEOTIDE SEQUENCE [LARGE SCALE GENOMIC DNA]</scope>
    <source>
        <strain evidence="10">JCM 18657</strain>
    </source>
</reference>
<name>A0ABW2V8U8_9BACL</name>
<gene>
    <name evidence="9" type="ORF">ACFQWB_12470</name>
</gene>
<evidence type="ECO:0000256" key="6">
    <source>
        <dbReference type="ARBA" id="ARBA00023136"/>
    </source>
</evidence>
<evidence type="ECO:0000256" key="7">
    <source>
        <dbReference type="SAM" id="Phobius"/>
    </source>
</evidence>
<evidence type="ECO:0000259" key="8">
    <source>
        <dbReference type="Pfam" id="PF06808"/>
    </source>
</evidence>
<evidence type="ECO:0000256" key="5">
    <source>
        <dbReference type="ARBA" id="ARBA00022989"/>
    </source>
</evidence>
<keyword evidence="5 7" id="KW-1133">Transmembrane helix</keyword>
<dbReference type="EMBL" id="JBHTGQ010000028">
    <property type="protein sequence ID" value="MFC7750733.1"/>
    <property type="molecule type" value="Genomic_DNA"/>
</dbReference>
<keyword evidence="2" id="KW-1003">Cell membrane</keyword>
<comment type="caution">
    <text evidence="9">The sequence shown here is derived from an EMBL/GenBank/DDBJ whole genome shotgun (WGS) entry which is preliminary data.</text>
</comment>
<dbReference type="InterPro" id="IPR010656">
    <property type="entry name" value="DctM"/>
</dbReference>
<dbReference type="PANTHER" id="PTHR33362:SF4">
    <property type="entry name" value="2,3-DIKETO-L-GULONATE TRAP TRANSPORTER LARGE PERMEASE PROTEIN YIAN"/>
    <property type="match status" value="1"/>
</dbReference>
<evidence type="ECO:0000256" key="1">
    <source>
        <dbReference type="ARBA" id="ARBA00004429"/>
    </source>
</evidence>
<organism evidence="9 10">
    <name type="scientific">Paenibacillus thermoaerophilus</name>
    <dbReference type="NCBI Taxonomy" id="1215385"/>
    <lineage>
        <taxon>Bacteria</taxon>
        <taxon>Bacillati</taxon>
        <taxon>Bacillota</taxon>
        <taxon>Bacilli</taxon>
        <taxon>Bacillales</taxon>
        <taxon>Paenibacillaceae</taxon>
        <taxon>Paenibacillus</taxon>
    </lineage>
</organism>
<feature type="domain" description="TRAP C4-dicarboxylate transport system permease DctM subunit" evidence="8">
    <location>
        <begin position="5"/>
        <end position="415"/>
    </location>
</feature>
<dbReference type="NCBIfam" id="TIGR00786">
    <property type="entry name" value="dctM"/>
    <property type="match status" value="1"/>
</dbReference>
<evidence type="ECO:0000313" key="9">
    <source>
        <dbReference type="EMBL" id="MFC7750733.1"/>
    </source>
</evidence>
<feature type="transmembrane region" description="Helical" evidence="7">
    <location>
        <begin position="45"/>
        <end position="67"/>
    </location>
</feature>
<feature type="transmembrane region" description="Helical" evidence="7">
    <location>
        <begin position="169"/>
        <end position="191"/>
    </location>
</feature>
<feature type="transmembrane region" description="Helical" evidence="7">
    <location>
        <begin position="212"/>
        <end position="234"/>
    </location>
</feature>
<sequence>MVLVIVLFFLFMLMGMPVAFAIGIAGAVFFLQQPTLSFTVPVQLVLTQTQSFVLLAIPMFIFAGNLLNETGITHRLMKLAAVLAGHLRAGLAQVNMVLATMLGGITSSAIGDATMLGRVLGPGMINKGYSRGFAAGVIGCSSLITTMIPPGIGLVLYGSIGEVSIGRLFAAGLVPGLLMTALLMVAVAITARSKGYQPERGHAASLKEIGTTFIDCIWAFLFPILLIVGLRFGLFTPSEAGAFAVVYAIVIGLLVYREFTWKKFVKTLEDTALDIGMIMLLIALSSIFSYGLTWEQIPQKLAEYVLGISDTPWVIMLIIIAFLLVVGMFMDSTILILLLTSILIPVAKQLDIDLVHFGIVMVLTLTIGLLTPPVGVVMFIVCSIFECSIWQFLKESWLLLLAIVLVVVGVVFVPDLVLVVPDMIFGKE</sequence>
<feature type="transmembrane region" description="Helical" evidence="7">
    <location>
        <begin position="133"/>
        <end position="157"/>
    </location>
</feature>
<feature type="transmembrane region" description="Helical" evidence="7">
    <location>
        <begin position="240"/>
        <end position="259"/>
    </location>
</feature>
<proteinExistence type="predicted"/>
<evidence type="ECO:0000256" key="3">
    <source>
        <dbReference type="ARBA" id="ARBA00022519"/>
    </source>
</evidence>
<accession>A0ABW2V8U8</accession>
<keyword evidence="3" id="KW-0997">Cell inner membrane</keyword>
<dbReference type="Proteomes" id="UP001596528">
    <property type="component" value="Unassembled WGS sequence"/>
</dbReference>
<feature type="transmembrane region" description="Helical" evidence="7">
    <location>
        <begin position="271"/>
        <end position="293"/>
    </location>
</feature>
<evidence type="ECO:0000256" key="4">
    <source>
        <dbReference type="ARBA" id="ARBA00022692"/>
    </source>
</evidence>
<dbReference type="PANTHER" id="PTHR33362">
    <property type="entry name" value="SIALIC ACID TRAP TRANSPORTER PERMEASE PROTEIN SIAT-RELATED"/>
    <property type="match status" value="1"/>
</dbReference>
<feature type="transmembrane region" description="Helical" evidence="7">
    <location>
        <begin position="397"/>
        <end position="420"/>
    </location>
</feature>
<feature type="transmembrane region" description="Helical" evidence="7">
    <location>
        <begin position="313"/>
        <end position="346"/>
    </location>
</feature>
<dbReference type="InterPro" id="IPR004681">
    <property type="entry name" value="TRAP_DctM"/>
</dbReference>